<keyword evidence="2" id="KW-1185">Reference proteome</keyword>
<proteinExistence type="predicted"/>
<dbReference type="Proteomes" id="UP000321901">
    <property type="component" value="Unassembled WGS sequence"/>
</dbReference>
<name>A0A511Z6Q7_9BACL</name>
<protein>
    <submittedName>
        <fullName evidence="1">Uncharacterized protein</fullName>
    </submittedName>
</protein>
<dbReference type="EMBL" id="BJYL01000017">
    <property type="protein sequence ID" value="GEN83132.1"/>
    <property type="molecule type" value="Genomic_DNA"/>
</dbReference>
<dbReference type="AlphaFoldDB" id="A0A511Z6Q7"/>
<evidence type="ECO:0000313" key="1">
    <source>
        <dbReference type="EMBL" id="GEN83132.1"/>
    </source>
</evidence>
<organism evidence="1 2">
    <name type="scientific">Sporosarcina luteola</name>
    <dbReference type="NCBI Taxonomy" id="582850"/>
    <lineage>
        <taxon>Bacteria</taxon>
        <taxon>Bacillati</taxon>
        <taxon>Bacillota</taxon>
        <taxon>Bacilli</taxon>
        <taxon>Bacillales</taxon>
        <taxon>Caryophanaceae</taxon>
        <taxon>Sporosarcina</taxon>
    </lineage>
</organism>
<comment type="caution">
    <text evidence="1">The sequence shown here is derived from an EMBL/GenBank/DDBJ whole genome shotgun (WGS) entry which is preliminary data.</text>
</comment>
<accession>A0A511Z6Q7</accession>
<evidence type="ECO:0000313" key="2">
    <source>
        <dbReference type="Proteomes" id="UP000321901"/>
    </source>
</evidence>
<reference evidence="1 2" key="1">
    <citation type="submission" date="2019-07" db="EMBL/GenBank/DDBJ databases">
        <title>Whole genome shotgun sequence of Sporosarcina luteola NBRC 105378.</title>
        <authorList>
            <person name="Hosoyama A."/>
            <person name="Uohara A."/>
            <person name="Ohji S."/>
            <person name="Ichikawa N."/>
        </authorList>
    </citation>
    <scope>NUCLEOTIDE SEQUENCE [LARGE SCALE GENOMIC DNA]</scope>
    <source>
        <strain evidence="1 2">NBRC 105378</strain>
    </source>
</reference>
<sequence length="41" mass="4773">MVVIMSPRIYVKDAFWHVEDKKTSNHSIRPIMGMNLVIESV</sequence>
<gene>
    <name evidence="1" type="ORF">SLU01_14440</name>
</gene>